<dbReference type="PANTHER" id="PTHR21301">
    <property type="entry name" value="REVERSE TRANSCRIPTASE"/>
    <property type="match status" value="1"/>
</dbReference>
<proteinExistence type="predicted"/>
<sequence>MGSPRYVYDILEIVKKGYVNQLTEHLNTVDTKGSIKFTNEEEVEGMLPFPDFLIVRNEDGSVKLLVYRKTTH</sequence>
<evidence type="ECO:0000313" key="1">
    <source>
        <dbReference type="EMBL" id="KAH3778620.1"/>
    </source>
</evidence>
<accession>A0A9D4EIB8</accession>
<organism evidence="1 2">
    <name type="scientific">Dreissena polymorpha</name>
    <name type="common">Zebra mussel</name>
    <name type="synonym">Mytilus polymorpha</name>
    <dbReference type="NCBI Taxonomy" id="45954"/>
    <lineage>
        <taxon>Eukaryota</taxon>
        <taxon>Metazoa</taxon>
        <taxon>Spiralia</taxon>
        <taxon>Lophotrochozoa</taxon>
        <taxon>Mollusca</taxon>
        <taxon>Bivalvia</taxon>
        <taxon>Autobranchia</taxon>
        <taxon>Heteroconchia</taxon>
        <taxon>Euheterodonta</taxon>
        <taxon>Imparidentia</taxon>
        <taxon>Neoheterodontei</taxon>
        <taxon>Myida</taxon>
        <taxon>Dreissenoidea</taxon>
        <taxon>Dreissenidae</taxon>
        <taxon>Dreissena</taxon>
    </lineage>
</organism>
<name>A0A9D4EIB8_DREPO</name>
<dbReference type="EMBL" id="JAIWYP010000009">
    <property type="protein sequence ID" value="KAH3778620.1"/>
    <property type="molecule type" value="Genomic_DNA"/>
</dbReference>
<reference evidence="1" key="2">
    <citation type="submission" date="2020-11" db="EMBL/GenBank/DDBJ databases">
        <authorList>
            <person name="McCartney M.A."/>
            <person name="Auch B."/>
            <person name="Kono T."/>
            <person name="Mallez S."/>
            <person name="Becker A."/>
            <person name="Gohl D.M."/>
            <person name="Silverstein K.A.T."/>
            <person name="Koren S."/>
            <person name="Bechman K.B."/>
            <person name="Herman A."/>
            <person name="Abrahante J.E."/>
            <person name="Garbe J."/>
        </authorList>
    </citation>
    <scope>NUCLEOTIDE SEQUENCE</scope>
    <source>
        <strain evidence="1">Duluth1</strain>
        <tissue evidence="1">Whole animal</tissue>
    </source>
</reference>
<keyword evidence="2" id="KW-1185">Reference proteome</keyword>
<evidence type="ECO:0000313" key="2">
    <source>
        <dbReference type="Proteomes" id="UP000828390"/>
    </source>
</evidence>
<dbReference type="AlphaFoldDB" id="A0A9D4EIB8"/>
<gene>
    <name evidence="1" type="ORF">DPMN_180089</name>
</gene>
<reference evidence="1" key="1">
    <citation type="journal article" date="2019" name="bioRxiv">
        <title>The Genome of the Zebra Mussel, Dreissena polymorpha: A Resource for Invasive Species Research.</title>
        <authorList>
            <person name="McCartney M.A."/>
            <person name="Auch B."/>
            <person name="Kono T."/>
            <person name="Mallez S."/>
            <person name="Zhang Y."/>
            <person name="Obille A."/>
            <person name="Becker A."/>
            <person name="Abrahante J.E."/>
            <person name="Garbe J."/>
            <person name="Badalamenti J.P."/>
            <person name="Herman A."/>
            <person name="Mangelson H."/>
            <person name="Liachko I."/>
            <person name="Sullivan S."/>
            <person name="Sone E.D."/>
            <person name="Koren S."/>
            <person name="Silverstein K.A.T."/>
            <person name="Beckman K.B."/>
            <person name="Gohl D.M."/>
        </authorList>
    </citation>
    <scope>NUCLEOTIDE SEQUENCE</scope>
    <source>
        <strain evidence="1">Duluth1</strain>
        <tissue evidence="1">Whole animal</tissue>
    </source>
</reference>
<dbReference type="Proteomes" id="UP000828390">
    <property type="component" value="Unassembled WGS sequence"/>
</dbReference>
<dbReference type="PANTHER" id="PTHR21301:SF11">
    <property type="entry name" value="GIY-YIG DOMAIN-CONTAINING PROTEIN"/>
    <property type="match status" value="1"/>
</dbReference>
<comment type="caution">
    <text evidence="1">The sequence shown here is derived from an EMBL/GenBank/DDBJ whole genome shotgun (WGS) entry which is preliminary data.</text>
</comment>
<protein>
    <submittedName>
        <fullName evidence="1">Uncharacterized protein</fullName>
    </submittedName>
</protein>